<evidence type="ECO:0000256" key="6">
    <source>
        <dbReference type="SAM" id="Phobius"/>
    </source>
</evidence>
<evidence type="ECO:0000256" key="5">
    <source>
        <dbReference type="ARBA" id="ARBA00023136"/>
    </source>
</evidence>
<keyword evidence="10" id="KW-1185">Reference proteome</keyword>
<feature type="transmembrane region" description="Helical" evidence="6">
    <location>
        <begin position="377"/>
        <end position="397"/>
    </location>
</feature>
<keyword evidence="2" id="KW-0813">Transport</keyword>
<dbReference type="InterPro" id="IPR011701">
    <property type="entry name" value="MFS"/>
</dbReference>
<feature type="transmembrane region" description="Helical" evidence="6">
    <location>
        <begin position="345"/>
        <end position="365"/>
    </location>
</feature>
<evidence type="ECO:0000256" key="1">
    <source>
        <dbReference type="ARBA" id="ARBA00004141"/>
    </source>
</evidence>
<accession>A0A9W9RV16</accession>
<dbReference type="Proteomes" id="UP001148299">
    <property type="component" value="Unassembled WGS sequence"/>
</dbReference>
<comment type="caution">
    <text evidence="9">The sequence shown here is derived from an EMBL/GenBank/DDBJ whole genome shotgun (WGS) entry which is preliminary data.</text>
</comment>
<reference evidence="9" key="2">
    <citation type="journal article" date="2023" name="IMA Fungus">
        <title>Comparative genomic study of the Penicillium genus elucidates a diverse pangenome and 15 lateral gene transfer events.</title>
        <authorList>
            <person name="Petersen C."/>
            <person name="Sorensen T."/>
            <person name="Nielsen M.R."/>
            <person name="Sondergaard T.E."/>
            <person name="Sorensen J.L."/>
            <person name="Fitzpatrick D.A."/>
            <person name="Frisvad J.C."/>
            <person name="Nielsen K.L."/>
        </authorList>
    </citation>
    <scope>NUCLEOTIDE SEQUENCE</scope>
    <source>
        <strain evidence="8">IBT 35673</strain>
        <strain evidence="9">IBT 35675</strain>
    </source>
</reference>
<evidence type="ECO:0000313" key="8">
    <source>
        <dbReference type="EMBL" id="KAJ5328939.1"/>
    </source>
</evidence>
<dbReference type="Pfam" id="PF07690">
    <property type="entry name" value="MFS_1"/>
    <property type="match status" value="1"/>
</dbReference>
<feature type="domain" description="Major facilitator superfamily (MFS) profile" evidence="7">
    <location>
        <begin position="26"/>
        <end position="482"/>
    </location>
</feature>
<dbReference type="Gene3D" id="1.20.1250.20">
    <property type="entry name" value="MFS general substrate transporter like domains"/>
    <property type="match status" value="2"/>
</dbReference>
<dbReference type="AlphaFoldDB" id="A0A9W9RV16"/>
<feature type="transmembrane region" description="Helical" evidence="6">
    <location>
        <begin position="122"/>
        <end position="139"/>
    </location>
</feature>
<dbReference type="PANTHER" id="PTHR42718">
    <property type="entry name" value="MAJOR FACILITATOR SUPERFAMILY MULTIDRUG TRANSPORTER MFSC"/>
    <property type="match status" value="1"/>
</dbReference>
<evidence type="ECO:0000259" key="7">
    <source>
        <dbReference type="PROSITE" id="PS50850"/>
    </source>
</evidence>
<keyword evidence="4 6" id="KW-1133">Transmembrane helix</keyword>
<keyword evidence="5 6" id="KW-0472">Membrane</keyword>
<feature type="transmembrane region" description="Helical" evidence="6">
    <location>
        <begin position="273"/>
        <end position="299"/>
    </location>
</feature>
<reference evidence="9" key="1">
    <citation type="submission" date="2022-12" db="EMBL/GenBank/DDBJ databases">
        <authorList>
            <person name="Petersen C."/>
        </authorList>
    </citation>
    <scope>NUCLEOTIDE SEQUENCE</scope>
    <source>
        <strain evidence="8">IBT 35673</strain>
        <strain evidence="9">IBT 35675</strain>
    </source>
</reference>
<dbReference type="GO" id="GO:0016020">
    <property type="term" value="C:membrane"/>
    <property type="evidence" value="ECO:0007669"/>
    <property type="project" value="UniProtKB-SubCell"/>
</dbReference>
<evidence type="ECO:0000313" key="10">
    <source>
        <dbReference type="Proteomes" id="UP001148299"/>
    </source>
</evidence>
<gene>
    <name evidence="8" type="ORF">N7452_009329</name>
    <name evidence="9" type="ORF">N7541_000934</name>
</gene>
<feature type="transmembrane region" description="Helical" evidence="6">
    <location>
        <begin position="458"/>
        <end position="479"/>
    </location>
</feature>
<feature type="transmembrane region" description="Helical" evidence="6">
    <location>
        <begin position="237"/>
        <end position="261"/>
    </location>
</feature>
<dbReference type="PROSITE" id="PS50850">
    <property type="entry name" value="MFS"/>
    <property type="match status" value="1"/>
</dbReference>
<dbReference type="Proteomes" id="UP001147695">
    <property type="component" value="Unassembled WGS sequence"/>
</dbReference>
<dbReference type="InterPro" id="IPR036259">
    <property type="entry name" value="MFS_trans_sf"/>
</dbReference>
<feature type="transmembrane region" description="Helical" evidence="6">
    <location>
        <begin position="21"/>
        <end position="42"/>
    </location>
</feature>
<feature type="transmembrane region" description="Helical" evidence="6">
    <location>
        <begin position="62"/>
        <end position="80"/>
    </location>
</feature>
<name>A0A9W9RV16_PENBR</name>
<dbReference type="EMBL" id="JAPZBQ010000005">
    <property type="protein sequence ID" value="KAJ5328939.1"/>
    <property type="molecule type" value="Genomic_DNA"/>
</dbReference>
<comment type="subcellular location">
    <subcellularLocation>
        <location evidence="1">Membrane</location>
        <topology evidence="1">Multi-pass membrane protein</topology>
    </subcellularLocation>
</comment>
<evidence type="ECO:0000313" key="9">
    <source>
        <dbReference type="EMBL" id="KAJ5366993.1"/>
    </source>
</evidence>
<evidence type="ECO:0000256" key="3">
    <source>
        <dbReference type="ARBA" id="ARBA00022692"/>
    </source>
</evidence>
<feature type="transmembrane region" description="Helical" evidence="6">
    <location>
        <begin position="417"/>
        <end position="438"/>
    </location>
</feature>
<evidence type="ECO:0000256" key="4">
    <source>
        <dbReference type="ARBA" id="ARBA00022989"/>
    </source>
</evidence>
<feature type="transmembrane region" description="Helical" evidence="6">
    <location>
        <begin position="311"/>
        <end position="333"/>
    </location>
</feature>
<evidence type="ECO:0000256" key="2">
    <source>
        <dbReference type="ARBA" id="ARBA00022448"/>
    </source>
</evidence>
<dbReference type="GO" id="GO:0022857">
    <property type="term" value="F:transmembrane transporter activity"/>
    <property type="evidence" value="ECO:0007669"/>
    <property type="project" value="InterPro"/>
</dbReference>
<sequence length="509" mass="53534">MTVKRTWQPPYHLGAKISLKSDLGLILLTTTLVNFLDLFQLSAVLFGLPDIQSSLNFTSEDINWVLIVYNITFASFLLIGGQLGQRHGLERTFIAGTAILTISNIINTAAPNKAALLAGRSISGIGAGLTAPNGLAILSRKFEDGDARNKALAVYTACAPLGSTIGTVVGSLLASSPAGWRSIFWLCLILTALSTILACLFLPEFSRENVPIDVAGAAVFTAGIALLVYGLNDSSRLGWSAPSVLVGIILGVCLLAAFVVVEKKVANPAVPQYVWKSLPFFLMLVAIFAFGGSFSSWFFITTQLCVNLLHYTPVLTAVYFLPGAFCAIVSGGLSTPMVKFIGEKATLVIGLGITAAGGVAWAFATPERAGGTGHGQGFWYSIVAAIIFVCGSPVAMVPAQSILLRQVEADNHAVASALFNTAYQVGASVLLAGANALINAKQANFHGVVMASMDGYRNAFWLLTGVLGGAALVVAVGYWPSRVESTPRGIEEAMVTETTETTETTQTKA</sequence>
<dbReference type="PANTHER" id="PTHR42718:SF9">
    <property type="entry name" value="MAJOR FACILITATOR SUPERFAMILY MULTIDRUG TRANSPORTER MFSC"/>
    <property type="match status" value="1"/>
</dbReference>
<feature type="transmembrane region" description="Helical" evidence="6">
    <location>
        <begin position="182"/>
        <end position="202"/>
    </location>
</feature>
<dbReference type="EMBL" id="JAPZBR010000001">
    <property type="protein sequence ID" value="KAJ5366993.1"/>
    <property type="molecule type" value="Genomic_DNA"/>
</dbReference>
<proteinExistence type="predicted"/>
<dbReference type="InterPro" id="IPR020846">
    <property type="entry name" value="MFS_dom"/>
</dbReference>
<keyword evidence="3 6" id="KW-0812">Transmembrane</keyword>
<dbReference type="SUPFAM" id="SSF103473">
    <property type="entry name" value="MFS general substrate transporter"/>
    <property type="match status" value="2"/>
</dbReference>
<organism evidence="9 10">
    <name type="scientific">Penicillium brevicompactum</name>
    <dbReference type="NCBI Taxonomy" id="5074"/>
    <lineage>
        <taxon>Eukaryota</taxon>
        <taxon>Fungi</taxon>
        <taxon>Dikarya</taxon>
        <taxon>Ascomycota</taxon>
        <taxon>Pezizomycotina</taxon>
        <taxon>Eurotiomycetes</taxon>
        <taxon>Eurotiomycetidae</taxon>
        <taxon>Eurotiales</taxon>
        <taxon>Aspergillaceae</taxon>
        <taxon>Penicillium</taxon>
    </lineage>
</organism>
<protein>
    <submittedName>
        <fullName evidence="9">Major facilitator superfamily domain general substrate transporter</fullName>
    </submittedName>
</protein>
<feature type="transmembrane region" description="Helical" evidence="6">
    <location>
        <begin position="151"/>
        <end position="176"/>
    </location>
</feature>
<feature type="transmembrane region" description="Helical" evidence="6">
    <location>
        <begin position="214"/>
        <end position="231"/>
    </location>
</feature>